<evidence type="ECO:0000256" key="1">
    <source>
        <dbReference type="SAM" id="MobiDB-lite"/>
    </source>
</evidence>
<feature type="compositionally biased region" description="Low complexity" evidence="1">
    <location>
        <begin position="54"/>
        <end position="65"/>
    </location>
</feature>
<proteinExistence type="predicted"/>
<evidence type="ECO:0000313" key="3">
    <source>
        <dbReference type="EMBL" id="KAG2096691.1"/>
    </source>
</evidence>
<dbReference type="AlphaFoldDB" id="A0A9P7JQ27"/>
<reference evidence="3" key="1">
    <citation type="journal article" date="2020" name="New Phytol.">
        <title>Comparative genomics reveals dynamic genome evolution in host specialist ectomycorrhizal fungi.</title>
        <authorList>
            <person name="Lofgren L.A."/>
            <person name="Nguyen N.H."/>
            <person name="Vilgalys R."/>
            <person name="Ruytinx J."/>
            <person name="Liao H.L."/>
            <person name="Branco S."/>
            <person name="Kuo A."/>
            <person name="LaButti K."/>
            <person name="Lipzen A."/>
            <person name="Andreopoulos W."/>
            <person name="Pangilinan J."/>
            <person name="Riley R."/>
            <person name="Hundley H."/>
            <person name="Na H."/>
            <person name="Barry K."/>
            <person name="Grigoriev I.V."/>
            <person name="Stajich J.E."/>
            <person name="Kennedy P.G."/>
        </authorList>
    </citation>
    <scope>NUCLEOTIDE SEQUENCE</scope>
    <source>
        <strain evidence="3">FC423</strain>
    </source>
</reference>
<dbReference type="Pfam" id="PF22893">
    <property type="entry name" value="ULD_2"/>
    <property type="match status" value="1"/>
</dbReference>
<dbReference type="OrthoDB" id="2639018at2759"/>
<sequence length="446" mass="49505">MPFPLFQSFGKIIAIRLKRPKNQGHTQRNSTTAGHEGDTSIPTDLSNFVPAPMHSSNSSPVHPVSTDSQPGLEKRFPGSPSAVYPWGASPAREASDIAQVALPLVQAFTGIIPLVGAPMNAAIGGLLGILQVINRCDQNRAALDDLTSRLYGLYCHLCNAPPALDPLEHSRRDILARKLEDTSVRLKKLQKHRLAYASVTQAITGCSTDIDRYLKEFMVSSLMQSQRETHELLIISRRREEDLQNIEQSFAALSLSPLPGSVAPGCVTLVDATGRHQAISVNWCTSYQQLNCMLRVLFERDAIEAQIQRRYIEEGKYDLCIDEGKQVTLLTSHNWSSIEPGTKIVMRVTIQQGTSSLSGVDYQCHFCGAVNRLGARSVKYKSRGRTVCSTECRECKRCFQITRSLVNLRKQSSNSDSNHKTDAEMLLVRNFHVEQSEVRDVVFLPS</sequence>
<keyword evidence="4" id="KW-1185">Reference proteome</keyword>
<dbReference type="InterPro" id="IPR054464">
    <property type="entry name" value="ULD_fung"/>
</dbReference>
<dbReference type="Proteomes" id="UP000823399">
    <property type="component" value="Unassembled WGS sequence"/>
</dbReference>
<feature type="compositionally biased region" description="Polar residues" evidence="1">
    <location>
        <begin position="23"/>
        <end position="33"/>
    </location>
</feature>
<comment type="caution">
    <text evidence="3">The sequence shown here is derived from an EMBL/GenBank/DDBJ whole genome shotgun (WGS) entry which is preliminary data.</text>
</comment>
<dbReference type="RefSeq" id="XP_041288283.1">
    <property type="nucleotide sequence ID" value="XM_041429451.1"/>
</dbReference>
<dbReference type="EMBL" id="JABBWM010000068">
    <property type="protein sequence ID" value="KAG2096691.1"/>
    <property type="molecule type" value="Genomic_DNA"/>
</dbReference>
<accession>A0A9P7JQ27</accession>
<gene>
    <name evidence="3" type="ORF">F5147DRAFT_375022</name>
</gene>
<name>A0A9P7JQ27_9AGAM</name>
<evidence type="ECO:0000259" key="2">
    <source>
        <dbReference type="Pfam" id="PF22893"/>
    </source>
</evidence>
<evidence type="ECO:0000313" key="4">
    <source>
        <dbReference type="Proteomes" id="UP000823399"/>
    </source>
</evidence>
<protein>
    <recommendedName>
        <fullName evidence="2">Ubiquitin-like domain-containing protein</fullName>
    </recommendedName>
</protein>
<feature type="region of interest" description="Disordered" evidence="1">
    <location>
        <begin position="17"/>
        <end position="79"/>
    </location>
</feature>
<dbReference type="GeneID" id="64691710"/>
<feature type="domain" description="Ubiquitin-like" evidence="2">
    <location>
        <begin position="266"/>
        <end position="351"/>
    </location>
</feature>
<dbReference type="InterPro" id="IPR059179">
    <property type="entry name" value="MLKL-like_MCAfunc"/>
</dbReference>
<organism evidence="3 4">
    <name type="scientific">Suillus discolor</name>
    <dbReference type="NCBI Taxonomy" id="1912936"/>
    <lineage>
        <taxon>Eukaryota</taxon>
        <taxon>Fungi</taxon>
        <taxon>Dikarya</taxon>
        <taxon>Basidiomycota</taxon>
        <taxon>Agaricomycotina</taxon>
        <taxon>Agaricomycetes</taxon>
        <taxon>Agaricomycetidae</taxon>
        <taxon>Boletales</taxon>
        <taxon>Suillineae</taxon>
        <taxon>Suillaceae</taxon>
        <taxon>Suillus</taxon>
    </lineage>
</organism>
<dbReference type="CDD" id="cd21037">
    <property type="entry name" value="MLKL_NTD"/>
    <property type="match status" value="1"/>
</dbReference>